<keyword evidence="2" id="KW-1185">Reference proteome</keyword>
<name>A0ACB8ZYS7_ARCLA</name>
<gene>
    <name evidence="1" type="ORF">L6452_28068</name>
</gene>
<sequence length="296" mass="33892">MEGQSSRPTFCLGMESYASPLLDGSIRSEMGISRLVMAGRIIVLGQFYNQGPRARYTKNQKVFTPITTAVKGHSINLAPDDENENGKCMFISKRKDEPSHYMLKIESFSLLSEAPTTKIESDVFEASGHKWRLDLYANGNEEEKGGNHISLYVIICGTESLPKGWEVYVDVHFFIYDHMHHNYATFQDTVNGNRTRFHEKKMKWGFDKLISLESFNKSENGYLVNDSCVFGAEVFAVTVYAQKDRILSMTKPPELMSTHTWTIENFLTVTENDLYSEIFKVGKVKWYISIYSIITY</sequence>
<reference evidence="2" key="1">
    <citation type="journal article" date="2022" name="Mol. Ecol. Resour.">
        <title>The genomes of chicory, endive, great burdock and yacon provide insights into Asteraceae palaeo-polyploidization history and plant inulin production.</title>
        <authorList>
            <person name="Fan W."/>
            <person name="Wang S."/>
            <person name="Wang H."/>
            <person name="Wang A."/>
            <person name="Jiang F."/>
            <person name="Liu H."/>
            <person name="Zhao H."/>
            <person name="Xu D."/>
            <person name="Zhang Y."/>
        </authorList>
    </citation>
    <scope>NUCLEOTIDE SEQUENCE [LARGE SCALE GENOMIC DNA]</scope>
    <source>
        <strain evidence="2">cv. Niubang</strain>
    </source>
</reference>
<evidence type="ECO:0000313" key="2">
    <source>
        <dbReference type="Proteomes" id="UP001055879"/>
    </source>
</evidence>
<evidence type="ECO:0000313" key="1">
    <source>
        <dbReference type="EMBL" id="KAI3702333.1"/>
    </source>
</evidence>
<proteinExistence type="predicted"/>
<organism evidence="1 2">
    <name type="scientific">Arctium lappa</name>
    <name type="common">Greater burdock</name>
    <name type="synonym">Lappa major</name>
    <dbReference type="NCBI Taxonomy" id="4217"/>
    <lineage>
        <taxon>Eukaryota</taxon>
        <taxon>Viridiplantae</taxon>
        <taxon>Streptophyta</taxon>
        <taxon>Embryophyta</taxon>
        <taxon>Tracheophyta</taxon>
        <taxon>Spermatophyta</taxon>
        <taxon>Magnoliopsida</taxon>
        <taxon>eudicotyledons</taxon>
        <taxon>Gunneridae</taxon>
        <taxon>Pentapetalae</taxon>
        <taxon>asterids</taxon>
        <taxon>campanulids</taxon>
        <taxon>Asterales</taxon>
        <taxon>Asteraceae</taxon>
        <taxon>Carduoideae</taxon>
        <taxon>Cardueae</taxon>
        <taxon>Arctiinae</taxon>
        <taxon>Arctium</taxon>
    </lineage>
</organism>
<protein>
    <submittedName>
        <fullName evidence="1">Uncharacterized protein</fullName>
    </submittedName>
</protein>
<accession>A0ACB8ZYS7</accession>
<dbReference type="Proteomes" id="UP001055879">
    <property type="component" value="Linkage Group LG09"/>
</dbReference>
<reference evidence="1 2" key="2">
    <citation type="journal article" date="2022" name="Mol. Ecol. Resour.">
        <title>The genomes of chicory, endive, great burdock and yacon provide insights into Asteraceae paleo-polyploidization history and plant inulin production.</title>
        <authorList>
            <person name="Fan W."/>
            <person name="Wang S."/>
            <person name="Wang H."/>
            <person name="Wang A."/>
            <person name="Jiang F."/>
            <person name="Liu H."/>
            <person name="Zhao H."/>
            <person name="Xu D."/>
            <person name="Zhang Y."/>
        </authorList>
    </citation>
    <scope>NUCLEOTIDE SEQUENCE [LARGE SCALE GENOMIC DNA]</scope>
    <source>
        <strain evidence="2">cv. Niubang</strain>
    </source>
</reference>
<dbReference type="EMBL" id="CM042055">
    <property type="protein sequence ID" value="KAI3702333.1"/>
    <property type="molecule type" value="Genomic_DNA"/>
</dbReference>
<comment type="caution">
    <text evidence="1">The sequence shown here is derived from an EMBL/GenBank/DDBJ whole genome shotgun (WGS) entry which is preliminary data.</text>
</comment>